<reference evidence="5 6" key="1">
    <citation type="journal article" date="2019" name="Nat. Microbiol.">
        <title>Mediterranean grassland soil C-N compound turnover is dependent on rainfall and depth, and is mediated by genomically divergent microorganisms.</title>
        <authorList>
            <person name="Diamond S."/>
            <person name="Andeer P.F."/>
            <person name="Li Z."/>
            <person name="Crits-Christoph A."/>
            <person name="Burstein D."/>
            <person name="Anantharaman K."/>
            <person name="Lane K.R."/>
            <person name="Thomas B.C."/>
            <person name="Pan C."/>
            <person name="Northen T.R."/>
            <person name="Banfield J.F."/>
        </authorList>
    </citation>
    <scope>NUCLEOTIDE SEQUENCE [LARGE SCALE GENOMIC DNA]</scope>
    <source>
        <strain evidence="5">NP_7</strain>
    </source>
</reference>
<sequence>MPAKSARDARILIVDDQEANVRLLEGILRRAAGFSDLRGTTDSREAVTLYSEFQPDLILLDLHMPHLDGFRVMEELKLLIPPESYVPILVLTADITPEAKQRALAGGAKDFLTKPFDPTEVRLRIENLLETRFLYLDMEQRVRARTQELEDAHVEVLERLALAAEYRDDDTGEHTKRVGRISSLLARAHGLPPAEVVVIRRAAPLHDVGKIGIPDSILLKPGRLTPEEFEFMKTHTTIGAKILSGGRFPLLQVAQGIALTHHERWDGAGYPQGLRAESIPLPGRIVAVADAFDAMTSARPYKAAWPVAKAVAELERCAGTQFD</sequence>
<proteinExistence type="predicted"/>
<dbReference type="InterPro" id="IPR037522">
    <property type="entry name" value="HD_GYP_dom"/>
</dbReference>
<name>A0A537JIS7_9BACT</name>
<dbReference type="InterPro" id="IPR006674">
    <property type="entry name" value="HD_domain"/>
</dbReference>
<dbReference type="PROSITE" id="PS51831">
    <property type="entry name" value="HD"/>
    <property type="match status" value="1"/>
</dbReference>
<feature type="domain" description="Response regulatory" evidence="2">
    <location>
        <begin position="10"/>
        <end position="129"/>
    </location>
</feature>
<dbReference type="Proteomes" id="UP000320048">
    <property type="component" value="Unassembled WGS sequence"/>
</dbReference>
<dbReference type="InterPro" id="IPR003607">
    <property type="entry name" value="HD/PDEase_dom"/>
</dbReference>
<dbReference type="InterPro" id="IPR001789">
    <property type="entry name" value="Sig_transdc_resp-reg_receiver"/>
</dbReference>
<dbReference type="InterPro" id="IPR006675">
    <property type="entry name" value="HDIG_dom"/>
</dbReference>
<evidence type="ECO:0000256" key="1">
    <source>
        <dbReference type="PROSITE-ProRule" id="PRU00169"/>
    </source>
</evidence>
<dbReference type="EMBL" id="VBAO01000097">
    <property type="protein sequence ID" value="TMI83016.1"/>
    <property type="molecule type" value="Genomic_DNA"/>
</dbReference>
<dbReference type="NCBIfam" id="TIGR00277">
    <property type="entry name" value="HDIG"/>
    <property type="match status" value="1"/>
</dbReference>
<feature type="domain" description="HD-GYP" evidence="4">
    <location>
        <begin position="149"/>
        <end position="323"/>
    </location>
</feature>
<dbReference type="SMART" id="SM00448">
    <property type="entry name" value="REC"/>
    <property type="match status" value="1"/>
</dbReference>
<dbReference type="AlphaFoldDB" id="A0A537JIS7"/>
<dbReference type="Gene3D" id="1.10.3210.10">
    <property type="entry name" value="Hypothetical protein af1432"/>
    <property type="match status" value="1"/>
</dbReference>
<evidence type="ECO:0000259" key="4">
    <source>
        <dbReference type="PROSITE" id="PS51832"/>
    </source>
</evidence>
<keyword evidence="1" id="KW-0597">Phosphoprotein</keyword>
<dbReference type="PROSITE" id="PS50110">
    <property type="entry name" value="RESPONSE_REGULATORY"/>
    <property type="match status" value="1"/>
</dbReference>
<evidence type="ECO:0000313" key="6">
    <source>
        <dbReference type="Proteomes" id="UP000320048"/>
    </source>
</evidence>
<dbReference type="SUPFAM" id="SSF109604">
    <property type="entry name" value="HD-domain/PDEase-like"/>
    <property type="match status" value="1"/>
</dbReference>
<feature type="non-terminal residue" evidence="5">
    <location>
        <position position="323"/>
    </location>
</feature>
<dbReference type="PANTHER" id="PTHR45228">
    <property type="entry name" value="CYCLIC DI-GMP PHOSPHODIESTERASE TM_0186-RELATED"/>
    <property type="match status" value="1"/>
</dbReference>
<dbReference type="Pfam" id="PF13487">
    <property type="entry name" value="HD_5"/>
    <property type="match status" value="1"/>
</dbReference>
<protein>
    <submittedName>
        <fullName evidence="5">Response regulator</fullName>
    </submittedName>
</protein>
<dbReference type="PROSITE" id="PS51832">
    <property type="entry name" value="HD_GYP"/>
    <property type="match status" value="1"/>
</dbReference>
<dbReference type="CDD" id="cd17551">
    <property type="entry name" value="REC_RpfG-like"/>
    <property type="match status" value="1"/>
</dbReference>
<dbReference type="InterPro" id="IPR052020">
    <property type="entry name" value="Cyclic_di-GMP/3'3'-cGAMP_PDE"/>
</dbReference>
<evidence type="ECO:0000259" key="2">
    <source>
        <dbReference type="PROSITE" id="PS50110"/>
    </source>
</evidence>
<gene>
    <name evidence="5" type="ORF">E6H04_03725</name>
</gene>
<feature type="domain" description="HD" evidence="3">
    <location>
        <begin position="171"/>
        <end position="295"/>
    </location>
</feature>
<evidence type="ECO:0000313" key="5">
    <source>
        <dbReference type="EMBL" id="TMI83016.1"/>
    </source>
</evidence>
<dbReference type="SUPFAM" id="SSF52172">
    <property type="entry name" value="CheY-like"/>
    <property type="match status" value="1"/>
</dbReference>
<dbReference type="CDD" id="cd00077">
    <property type="entry name" value="HDc"/>
    <property type="match status" value="1"/>
</dbReference>
<comment type="caution">
    <text evidence="5">The sequence shown here is derived from an EMBL/GenBank/DDBJ whole genome shotgun (WGS) entry which is preliminary data.</text>
</comment>
<dbReference type="SMART" id="SM00471">
    <property type="entry name" value="HDc"/>
    <property type="match status" value="1"/>
</dbReference>
<feature type="modified residue" description="4-aspartylphosphate" evidence="1">
    <location>
        <position position="61"/>
    </location>
</feature>
<evidence type="ECO:0000259" key="3">
    <source>
        <dbReference type="PROSITE" id="PS51831"/>
    </source>
</evidence>
<dbReference type="GO" id="GO:0000160">
    <property type="term" value="P:phosphorelay signal transduction system"/>
    <property type="evidence" value="ECO:0007669"/>
    <property type="project" value="InterPro"/>
</dbReference>
<dbReference type="Gene3D" id="3.40.50.2300">
    <property type="match status" value="1"/>
</dbReference>
<organism evidence="5 6">
    <name type="scientific">Candidatus Segetimicrobium genomatis</name>
    <dbReference type="NCBI Taxonomy" id="2569760"/>
    <lineage>
        <taxon>Bacteria</taxon>
        <taxon>Bacillati</taxon>
        <taxon>Candidatus Sysuimicrobiota</taxon>
        <taxon>Candidatus Sysuimicrobiia</taxon>
        <taxon>Candidatus Sysuimicrobiales</taxon>
        <taxon>Candidatus Segetimicrobiaceae</taxon>
        <taxon>Candidatus Segetimicrobium</taxon>
    </lineage>
</organism>
<accession>A0A537JIS7</accession>
<dbReference type="InterPro" id="IPR011006">
    <property type="entry name" value="CheY-like_superfamily"/>
</dbReference>
<dbReference type="PANTHER" id="PTHR45228:SF1">
    <property type="entry name" value="CYCLIC DI-GMP PHOSPHODIESTERASE TM_0186"/>
    <property type="match status" value="1"/>
</dbReference>
<dbReference type="Pfam" id="PF00072">
    <property type="entry name" value="Response_reg"/>
    <property type="match status" value="1"/>
</dbReference>